<feature type="region of interest" description="Disordered" evidence="1">
    <location>
        <begin position="335"/>
        <end position="356"/>
    </location>
</feature>
<evidence type="ECO:0000256" key="2">
    <source>
        <dbReference type="SAM" id="Phobius"/>
    </source>
</evidence>
<keyword evidence="2" id="KW-0812">Transmembrane</keyword>
<sequence>MTVPIPQPAAAYPFDSRPLTDPVDRAALAAYVRQAKASGNSGGQASAARGVAFVVIAFGVFAAVFAVVVSTSLRGFATLLFTVLPVLVVVGVLVGVVVWFRRARTREYRLATFASTNGMTYLAGLDDPQLPGMIFDQGHSRKARDLVRGATPRFVEFANFQYTTGSGKNAQTHTWGYIAIRLDVPLPNIVLDSLANNSVFGSNLPERYEKHQRLALEGDFDRSFALYCPTGYERDALYLFTPDIMARFMDNAATFDVEIVDDWLLLYAQRQEVSTLDPATWARMFATVSAVIDKLAQWGRWRDERLRAAPGGLTGTTPAGAGSAAAPMAFAGDVAAPTPGAPGQTPWSPPPGVAAPGRRLKRTSSWVGLVFFLIFAGFWLIPKFFGH</sequence>
<keyword evidence="2" id="KW-1133">Transmembrane helix</keyword>
<keyword evidence="4" id="KW-1185">Reference proteome</keyword>
<dbReference type="EMBL" id="BAABGP010000022">
    <property type="protein sequence ID" value="GAA4490229.1"/>
    <property type="molecule type" value="Genomic_DNA"/>
</dbReference>
<gene>
    <name evidence="3" type="ORF">GCM10023171_32400</name>
</gene>
<name>A0ABP8PS71_9MICO</name>
<feature type="transmembrane region" description="Helical" evidence="2">
    <location>
        <begin position="50"/>
        <end position="70"/>
    </location>
</feature>
<proteinExistence type="predicted"/>
<evidence type="ECO:0008006" key="5">
    <source>
        <dbReference type="Google" id="ProtNLM"/>
    </source>
</evidence>
<evidence type="ECO:0000313" key="4">
    <source>
        <dbReference type="Proteomes" id="UP001500731"/>
    </source>
</evidence>
<keyword evidence="2" id="KW-0472">Membrane</keyword>
<organism evidence="3 4">
    <name type="scientific">Microbacterium panaciterrae</name>
    <dbReference type="NCBI Taxonomy" id="985759"/>
    <lineage>
        <taxon>Bacteria</taxon>
        <taxon>Bacillati</taxon>
        <taxon>Actinomycetota</taxon>
        <taxon>Actinomycetes</taxon>
        <taxon>Micrococcales</taxon>
        <taxon>Microbacteriaceae</taxon>
        <taxon>Microbacterium</taxon>
    </lineage>
</organism>
<feature type="compositionally biased region" description="Low complexity" evidence="1">
    <location>
        <begin position="335"/>
        <end position="346"/>
    </location>
</feature>
<dbReference type="RefSeq" id="WP_345188443.1">
    <property type="nucleotide sequence ID" value="NZ_BAABGP010000022.1"/>
</dbReference>
<evidence type="ECO:0000313" key="3">
    <source>
        <dbReference type="EMBL" id="GAA4490229.1"/>
    </source>
</evidence>
<dbReference type="Proteomes" id="UP001500731">
    <property type="component" value="Unassembled WGS sequence"/>
</dbReference>
<accession>A0ABP8PS71</accession>
<comment type="caution">
    <text evidence="3">The sequence shown here is derived from an EMBL/GenBank/DDBJ whole genome shotgun (WGS) entry which is preliminary data.</text>
</comment>
<feature type="transmembrane region" description="Helical" evidence="2">
    <location>
        <begin position="366"/>
        <end position="385"/>
    </location>
</feature>
<reference evidence="4" key="1">
    <citation type="journal article" date="2019" name="Int. J. Syst. Evol. Microbiol.">
        <title>The Global Catalogue of Microorganisms (GCM) 10K type strain sequencing project: providing services to taxonomists for standard genome sequencing and annotation.</title>
        <authorList>
            <consortium name="The Broad Institute Genomics Platform"/>
            <consortium name="The Broad Institute Genome Sequencing Center for Infectious Disease"/>
            <person name="Wu L."/>
            <person name="Ma J."/>
        </authorList>
    </citation>
    <scope>NUCLEOTIDE SEQUENCE [LARGE SCALE GENOMIC DNA]</scope>
    <source>
        <strain evidence="4">JCM 17839</strain>
    </source>
</reference>
<protein>
    <recommendedName>
        <fullName evidence="5">DUF3137 domain-containing protein</fullName>
    </recommendedName>
</protein>
<evidence type="ECO:0000256" key="1">
    <source>
        <dbReference type="SAM" id="MobiDB-lite"/>
    </source>
</evidence>
<feature type="transmembrane region" description="Helical" evidence="2">
    <location>
        <begin position="76"/>
        <end position="100"/>
    </location>
</feature>